<keyword evidence="1" id="KW-0378">Hydrolase</keyword>
<name>A0A9D1H128_9FIRM</name>
<keyword evidence="2" id="KW-0326">Glycosidase</keyword>
<accession>A0A9D1H128</accession>
<keyword evidence="3" id="KW-0732">Signal</keyword>
<reference evidence="5" key="2">
    <citation type="journal article" date="2021" name="PeerJ">
        <title>Extensive microbial diversity within the chicken gut microbiome revealed by metagenomics and culture.</title>
        <authorList>
            <person name="Gilroy R."/>
            <person name="Ravi A."/>
            <person name="Getino M."/>
            <person name="Pursley I."/>
            <person name="Horton D.L."/>
            <person name="Alikhan N.F."/>
            <person name="Baker D."/>
            <person name="Gharbi K."/>
            <person name="Hall N."/>
            <person name="Watson M."/>
            <person name="Adriaenssens E.M."/>
            <person name="Foster-Nyarko E."/>
            <person name="Jarju S."/>
            <person name="Secka A."/>
            <person name="Antonio M."/>
            <person name="Oren A."/>
            <person name="Chaudhuri R.R."/>
            <person name="La Ragione R."/>
            <person name="Hildebrand F."/>
            <person name="Pallen M.J."/>
        </authorList>
    </citation>
    <scope>NUCLEOTIDE SEQUENCE</scope>
    <source>
        <strain evidence="5">CHK181-108</strain>
    </source>
</reference>
<evidence type="ECO:0000313" key="5">
    <source>
        <dbReference type="EMBL" id="HIT84298.1"/>
    </source>
</evidence>
<dbReference type="PANTHER" id="PTHR12631">
    <property type="entry name" value="ALPHA-L-IDURONIDASE"/>
    <property type="match status" value="1"/>
</dbReference>
<dbReference type="InterPro" id="IPR051923">
    <property type="entry name" value="Glycosyl_Hydrolase_39"/>
</dbReference>
<evidence type="ECO:0000313" key="6">
    <source>
        <dbReference type="Proteomes" id="UP000824165"/>
    </source>
</evidence>
<evidence type="ECO:0000259" key="4">
    <source>
        <dbReference type="Pfam" id="PF00150"/>
    </source>
</evidence>
<feature type="signal peptide" evidence="3">
    <location>
        <begin position="1"/>
        <end position="25"/>
    </location>
</feature>
<sequence length="758" mass="82956">MKKLSIFFMILTVFATVLFCTAASAAGGFTAANVTMSEQNAPDGSIYFGGGAPSYRIRMQNTDYTAYDIDMTYTVSDNGGNTIMTSRSERFTLNAKTNTSKTVNVQGEYGNGIYKVTVSLKGSFGTIEKTDTFSVVSENSALSDFIGLSTHFGKAGREQIDESDGILTGGGFGWVRDEIYWNEVETGTGFSVPHFAEEYVDVLTQNGIKILLTLGLTHPSYDGGNFPSSERAVAAYAEYCGFIAEYFNGKIDTFEIFNEPDLYYNSDGSEVTGGQYAKLLKAAYEAIKEAQPGATVIAGALTEMIGSEQFLKDMLSAGAGDYMDALSFHPYANTSRYIDEWTINTNRNILQNIQIAERALDAAGLNDLPIWLTEFGSTSNNENGYGYTEEQQAVNLVRASVLARTNTRVKRTFIYNFKEKGASETEREDNFGIVEYSGMKAKPAFLALSNMNKLIGAAEFERFETDPQIAARTLSTAGFEGGGGEKIFVLWANTANAENNKTAELKIEYDKEDNEQAEIKDGVIHSYRSGAVSVYDIYGNEINAAGGVVTVGEEPVYIVCGKSSINISENNNKLTVSGRCAHADESVTILVRKENEPGLGIAFVDQTRSDETGKFSFVFDIDDDDIYNIYVYNGAVKLGDYFGSGNYEFEIDYTVNGKELTDISQVKAGDTVKMKVTAKTPNAMYENLTAIAAAYKTNGELISVGMARPLWDDVGAVFTASVKIQDTEDLNTLKFMLWNEDMQPEFDAAVLEKGEDKK</sequence>
<evidence type="ECO:0000256" key="1">
    <source>
        <dbReference type="ARBA" id="ARBA00022801"/>
    </source>
</evidence>
<dbReference type="EMBL" id="DVLU01000001">
    <property type="protein sequence ID" value="HIT84298.1"/>
    <property type="molecule type" value="Genomic_DNA"/>
</dbReference>
<gene>
    <name evidence="5" type="ORF">IAA60_00160</name>
</gene>
<feature type="chain" id="PRO_5039657161" evidence="3">
    <location>
        <begin position="26"/>
        <end position="758"/>
    </location>
</feature>
<comment type="caution">
    <text evidence="5">The sequence shown here is derived from an EMBL/GenBank/DDBJ whole genome shotgun (WGS) entry which is preliminary data.</text>
</comment>
<proteinExistence type="predicted"/>
<dbReference type="GO" id="GO:0000272">
    <property type="term" value="P:polysaccharide catabolic process"/>
    <property type="evidence" value="ECO:0007669"/>
    <property type="project" value="InterPro"/>
</dbReference>
<dbReference type="Pfam" id="PF00150">
    <property type="entry name" value="Cellulase"/>
    <property type="match status" value="1"/>
</dbReference>
<dbReference type="Gene3D" id="3.20.20.80">
    <property type="entry name" value="Glycosidases"/>
    <property type="match status" value="1"/>
</dbReference>
<protein>
    <submittedName>
        <fullName evidence="5">Cellulase family glycosylhydrolase</fullName>
    </submittedName>
</protein>
<dbReference type="GO" id="GO:0004553">
    <property type="term" value="F:hydrolase activity, hydrolyzing O-glycosyl compounds"/>
    <property type="evidence" value="ECO:0007669"/>
    <property type="project" value="InterPro"/>
</dbReference>
<organism evidence="5 6">
    <name type="scientific">Candidatus Ornithomonoglobus intestinigallinarum</name>
    <dbReference type="NCBI Taxonomy" id="2840894"/>
    <lineage>
        <taxon>Bacteria</taxon>
        <taxon>Bacillati</taxon>
        <taxon>Bacillota</taxon>
        <taxon>Clostridia</taxon>
        <taxon>Candidatus Ornithomonoglobus</taxon>
    </lineage>
</organism>
<dbReference type="Proteomes" id="UP000824165">
    <property type="component" value="Unassembled WGS sequence"/>
</dbReference>
<dbReference type="InterPro" id="IPR001547">
    <property type="entry name" value="Glyco_hydro_5"/>
</dbReference>
<feature type="domain" description="Glycoside hydrolase family 5" evidence="4">
    <location>
        <begin position="144"/>
        <end position="397"/>
    </location>
</feature>
<evidence type="ECO:0000256" key="2">
    <source>
        <dbReference type="ARBA" id="ARBA00023295"/>
    </source>
</evidence>
<reference evidence="5" key="1">
    <citation type="submission" date="2020-10" db="EMBL/GenBank/DDBJ databases">
        <authorList>
            <person name="Gilroy R."/>
        </authorList>
    </citation>
    <scope>NUCLEOTIDE SEQUENCE</scope>
    <source>
        <strain evidence="5">CHK181-108</strain>
    </source>
</reference>
<dbReference type="AlphaFoldDB" id="A0A9D1H128"/>
<dbReference type="SUPFAM" id="SSF51445">
    <property type="entry name" value="(Trans)glycosidases"/>
    <property type="match status" value="1"/>
</dbReference>
<evidence type="ECO:0000256" key="3">
    <source>
        <dbReference type="SAM" id="SignalP"/>
    </source>
</evidence>
<dbReference type="InterPro" id="IPR017853">
    <property type="entry name" value="GH"/>
</dbReference>
<dbReference type="PANTHER" id="PTHR12631:SF10">
    <property type="entry name" value="BETA-XYLOSIDASE-LIKE PROTEIN-RELATED"/>
    <property type="match status" value="1"/>
</dbReference>